<sequence length="160" mass="17612">MRKLGVTEYTAYMCKRKTSVATARVLIKFKCPDPEPDATLADVNSSIVDAIVETIWPCWSRRDASTMTDDLVPVTPTLSGNIEAGHRITGPIVLLGYKIGEPVYQVTMALPTALQGEDPGPYEFHNPALFPKVLVAECGLMQVDITIRTGVSIYTSYQYQ</sequence>
<accession>A0A815ZJ40</accession>
<comment type="caution">
    <text evidence="2">The sequence shown here is derived from an EMBL/GenBank/DDBJ whole genome shotgun (WGS) entry which is preliminary data.</text>
</comment>
<reference evidence="2" key="1">
    <citation type="submission" date="2021-02" db="EMBL/GenBank/DDBJ databases">
        <authorList>
            <person name="Nowell W R."/>
        </authorList>
    </citation>
    <scope>NUCLEOTIDE SEQUENCE</scope>
</reference>
<dbReference type="EMBL" id="CAJNOM010001004">
    <property type="protein sequence ID" value="CAF1585333.1"/>
    <property type="molecule type" value="Genomic_DNA"/>
</dbReference>
<dbReference type="EMBL" id="CAJNOI010000467">
    <property type="protein sequence ID" value="CAF1286187.1"/>
    <property type="molecule type" value="Genomic_DNA"/>
</dbReference>
<organism evidence="2 3">
    <name type="scientific">Adineta steineri</name>
    <dbReference type="NCBI Taxonomy" id="433720"/>
    <lineage>
        <taxon>Eukaryota</taxon>
        <taxon>Metazoa</taxon>
        <taxon>Spiralia</taxon>
        <taxon>Gnathifera</taxon>
        <taxon>Rotifera</taxon>
        <taxon>Eurotatoria</taxon>
        <taxon>Bdelloidea</taxon>
        <taxon>Adinetida</taxon>
        <taxon>Adinetidae</taxon>
        <taxon>Adineta</taxon>
    </lineage>
</organism>
<dbReference type="Proteomes" id="UP000663877">
    <property type="component" value="Unassembled WGS sequence"/>
</dbReference>
<keyword evidence="3" id="KW-1185">Reference proteome</keyword>
<gene>
    <name evidence="1" type="ORF">BJG266_LOCUS31482</name>
    <name evidence="2" type="ORF">QVE165_LOCUS50559</name>
</gene>
<protein>
    <submittedName>
        <fullName evidence="2">Uncharacterized protein</fullName>
    </submittedName>
</protein>
<name>A0A815ZJ40_9BILA</name>
<evidence type="ECO:0000313" key="3">
    <source>
        <dbReference type="Proteomes" id="UP000663832"/>
    </source>
</evidence>
<dbReference type="OrthoDB" id="10453099at2759"/>
<dbReference type="Proteomes" id="UP000663832">
    <property type="component" value="Unassembled WGS sequence"/>
</dbReference>
<dbReference type="AlphaFoldDB" id="A0A815ZJ40"/>
<evidence type="ECO:0000313" key="2">
    <source>
        <dbReference type="EMBL" id="CAF1585333.1"/>
    </source>
</evidence>
<proteinExistence type="predicted"/>
<evidence type="ECO:0000313" key="1">
    <source>
        <dbReference type="EMBL" id="CAF1286187.1"/>
    </source>
</evidence>